<dbReference type="GO" id="GO:0003677">
    <property type="term" value="F:DNA binding"/>
    <property type="evidence" value="ECO:0007669"/>
    <property type="project" value="InterPro"/>
</dbReference>
<reference evidence="2" key="1">
    <citation type="submission" date="2023-03" db="EMBL/GenBank/DDBJ databases">
        <title>Edaphobacter sp.</title>
        <authorList>
            <person name="Huber K.J."/>
            <person name="Papendorf J."/>
            <person name="Pilke C."/>
            <person name="Bunk B."/>
            <person name="Sproeer C."/>
            <person name="Pester M."/>
        </authorList>
    </citation>
    <scope>NUCLEOTIDE SEQUENCE</scope>
    <source>
        <strain evidence="2">DSM 109920</strain>
    </source>
</reference>
<dbReference type="SMART" id="SM00530">
    <property type="entry name" value="HTH_XRE"/>
    <property type="match status" value="1"/>
</dbReference>
<dbReference type="RefSeq" id="WP_348270062.1">
    <property type="nucleotide sequence ID" value="NZ_CP121195.1"/>
</dbReference>
<proteinExistence type="predicted"/>
<protein>
    <submittedName>
        <fullName evidence="2">Helix-turn-helix transcriptional regulator</fullName>
    </submittedName>
</protein>
<gene>
    <name evidence="2" type="ORF">P8936_06435</name>
</gene>
<dbReference type="InterPro" id="IPR010982">
    <property type="entry name" value="Lambda_DNA-bd_dom_sf"/>
</dbReference>
<name>A0AAU7DAQ0_9BACT</name>
<dbReference type="PROSITE" id="PS50943">
    <property type="entry name" value="HTH_CROC1"/>
    <property type="match status" value="1"/>
</dbReference>
<dbReference type="CDD" id="cd00093">
    <property type="entry name" value="HTH_XRE"/>
    <property type="match status" value="1"/>
</dbReference>
<dbReference type="Gene3D" id="1.10.260.40">
    <property type="entry name" value="lambda repressor-like DNA-binding domains"/>
    <property type="match status" value="1"/>
</dbReference>
<dbReference type="AlphaFoldDB" id="A0AAU7DAQ0"/>
<evidence type="ECO:0000313" key="2">
    <source>
        <dbReference type="EMBL" id="XBH14789.1"/>
    </source>
</evidence>
<dbReference type="SUPFAM" id="SSF47413">
    <property type="entry name" value="lambda repressor-like DNA-binding domains"/>
    <property type="match status" value="1"/>
</dbReference>
<organism evidence="2">
    <name type="scientific">Edaphobacter paludis</name>
    <dbReference type="NCBI Taxonomy" id="3035702"/>
    <lineage>
        <taxon>Bacteria</taxon>
        <taxon>Pseudomonadati</taxon>
        <taxon>Acidobacteriota</taxon>
        <taxon>Terriglobia</taxon>
        <taxon>Terriglobales</taxon>
        <taxon>Acidobacteriaceae</taxon>
        <taxon>Edaphobacter</taxon>
    </lineage>
</organism>
<sequence length="148" mass="17248">MIGNEAEYQIASARLLEERNRLAEHRARLKSTNMSDEEIKRVIDPIESFHLQLREEVESYERLKRGEFDELENLRGLGHLLISLRIAKGISQRDLARRLEVHESQVSRDERNEYFGITLERAIKVLDALGVRLHTKVEVEPEQVMAMA</sequence>
<accession>A0AAU7DAQ0</accession>
<evidence type="ECO:0000259" key="1">
    <source>
        <dbReference type="PROSITE" id="PS50943"/>
    </source>
</evidence>
<dbReference type="InterPro" id="IPR001387">
    <property type="entry name" value="Cro/C1-type_HTH"/>
</dbReference>
<dbReference type="EMBL" id="CP121195">
    <property type="protein sequence ID" value="XBH14789.1"/>
    <property type="molecule type" value="Genomic_DNA"/>
</dbReference>
<feature type="domain" description="HTH cro/C1-type" evidence="1">
    <location>
        <begin position="81"/>
        <end position="136"/>
    </location>
</feature>
<dbReference type="Pfam" id="PF01381">
    <property type="entry name" value="HTH_3"/>
    <property type="match status" value="1"/>
</dbReference>